<evidence type="ECO:0000256" key="1">
    <source>
        <dbReference type="ARBA" id="ARBA00006484"/>
    </source>
</evidence>
<keyword evidence="2" id="KW-0560">Oxidoreductase</keyword>
<dbReference type="PANTHER" id="PTHR24321">
    <property type="entry name" value="DEHYDROGENASES, SHORT CHAIN"/>
    <property type="match status" value="1"/>
</dbReference>
<dbReference type="OrthoDB" id="1669814at2759"/>
<organism evidence="3 4">
    <name type="scientific">Fusarium solani</name>
    <name type="common">Filamentous fungus</name>
    <dbReference type="NCBI Taxonomy" id="169388"/>
    <lineage>
        <taxon>Eukaryota</taxon>
        <taxon>Fungi</taxon>
        <taxon>Dikarya</taxon>
        <taxon>Ascomycota</taxon>
        <taxon>Pezizomycotina</taxon>
        <taxon>Sordariomycetes</taxon>
        <taxon>Hypocreomycetidae</taxon>
        <taxon>Hypocreales</taxon>
        <taxon>Nectriaceae</taxon>
        <taxon>Fusarium</taxon>
        <taxon>Fusarium solani species complex</taxon>
    </lineage>
</organism>
<dbReference type="Pfam" id="PF13561">
    <property type="entry name" value="adh_short_C2"/>
    <property type="match status" value="1"/>
</dbReference>
<dbReference type="GO" id="GO:0016491">
    <property type="term" value="F:oxidoreductase activity"/>
    <property type="evidence" value="ECO:0007669"/>
    <property type="project" value="UniProtKB-KW"/>
</dbReference>
<dbReference type="AlphaFoldDB" id="A0A9P9L2W7"/>
<dbReference type="SUPFAM" id="SSF51735">
    <property type="entry name" value="NAD(P)-binding Rossmann-fold domains"/>
    <property type="match status" value="1"/>
</dbReference>
<dbReference type="PRINTS" id="PR00081">
    <property type="entry name" value="GDHRDH"/>
</dbReference>
<dbReference type="PANTHER" id="PTHR24321:SF8">
    <property type="entry name" value="ESTRADIOL 17-BETA-DEHYDROGENASE 8-RELATED"/>
    <property type="match status" value="1"/>
</dbReference>
<sequence length="105" mass="11109">MSKVRGYIKCSVLTARKHAAVGLVKSAAMEDGEQGIRGNAVMPGAIDTPMRQKLIDEDAPPPILFSPIERPGHPNEIASVVAFFLSDESSYVTGALWSVNGGVNA</sequence>
<dbReference type="Proteomes" id="UP000736672">
    <property type="component" value="Unassembled WGS sequence"/>
</dbReference>
<gene>
    <name evidence="3" type="ORF">B0J15DRAFT_543810</name>
</gene>
<evidence type="ECO:0000313" key="3">
    <source>
        <dbReference type="EMBL" id="KAH7273253.1"/>
    </source>
</evidence>
<dbReference type="CDD" id="cd05233">
    <property type="entry name" value="SDR_c"/>
    <property type="match status" value="1"/>
</dbReference>
<name>A0A9P9L2W7_FUSSL</name>
<proteinExistence type="inferred from homology"/>
<evidence type="ECO:0000313" key="4">
    <source>
        <dbReference type="Proteomes" id="UP000736672"/>
    </source>
</evidence>
<comment type="similarity">
    <text evidence="1">Belongs to the short-chain dehydrogenases/reductases (SDR) family.</text>
</comment>
<protein>
    <submittedName>
        <fullName evidence="3">Short-chain alcohol dehydrogenase</fullName>
    </submittedName>
</protein>
<reference evidence="3" key="1">
    <citation type="journal article" date="2021" name="Nat. Commun.">
        <title>Genetic determinants of endophytism in the Arabidopsis root mycobiome.</title>
        <authorList>
            <person name="Mesny F."/>
            <person name="Miyauchi S."/>
            <person name="Thiergart T."/>
            <person name="Pickel B."/>
            <person name="Atanasova L."/>
            <person name="Karlsson M."/>
            <person name="Huettel B."/>
            <person name="Barry K.W."/>
            <person name="Haridas S."/>
            <person name="Chen C."/>
            <person name="Bauer D."/>
            <person name="Andreopoulos W."/>
            <person name="Pangilinan J."/>
            <person name="LaButti K."/>
            <person name="Riley R."/>
            <person name="Lipzen A."/>
            <person name="Clum A."/>
            <person name="Drula E."/>
            <person name="Henrissat B."/>
            <person name="Kohler A."/>
            <person name="Grigoriev I.V."/>
            <person name="Martin F.M."/>
            <person name="Hacquard S."/>
        </authorList>
    </citation>
    <scope>NUCLEOTIDE SEQUENCE</scope>
    <source>
        <strain evidence="3">FSSC 5 MPI-SDFR-AT-0091</strain>
    </source>
</reference>
<keyword evidence="4" id="KW-1185">Reference proteome</keyword>
<dbReference type="InterPro" id="IPR002347">
    <property type="entry name" value="SDR_fam"/>
</dbReference>
<dbReference type="EMBL" id="JAGTJS010000003">
    <property type="protein sequence ID" value="KAH7273253.1"/>
    <property type="molecule type" value="Genomic_DNA"/>
</dbReference>
<dbReference type="InterPro" id="IPR036291">
    <property type="entry name" value="NAD(P)-bd_dom_sf"/>
</dbReference>
<accession>A0A9P9L2W7</accession>
<dbReference type="Gene3D" id="3.40.50.720">
    <property type="entry name" value="NAD(P)-binding Rossmann-like Domain"/>
    <property type="match status" value="1"/>
</dbReference>
<evidence type="ECO:0000256" key="2">
    <source>
        <dbReference type="ARBA" id="ARBA00023002"/>
    </source>
</evidence>
<comment type="caution">
    <text evidence="3">The sequence shown here is derived from an EMBL/GenBank/DDBJ whole genome shotgun (WGS) entry which is preliminary data.</text>
</comment>